<dbReference type="AlphaFoldDB" id="A0A974BHE6"/>
<dbReference type="InterPro" id="IPR051044">
    <property type="entry name" value="MAG_DAG_Lipase"/>
</dbReference>
<dbReference type="PANTHER" id="PTHR11614">
    <property type="entry name" value="PHOSPHOLIPASE-RELATED"/>
    <property type="match status" value="1"/>
</dbReference>
<dbReference type="InterPro" id="IPR029058">
    <property type="entry name" value="AB_hydrolase_fold"/>
</dbReference>
<reference evidence="2" key="1">
    <citation type="submission" date="2020-07" db="EMBL/GenBank/DDBJ databases">
        <title>Genomic analysis of a strain of Sedimentibacter Hydroxybenzoicus DSM7310.</title>
        <authorList>
            <person name="Ma S."/>
        </authorList>
    </citation>
    <scope>NUCLEOTIDE SEQUENCE</scope>
    <source>
        <strain evidence="2">DSM 7310</strain>
    </source>
</reference>
<protein>
    <submittedName>
        <fullName evidence="2">Alpha/beta hydrolase</fullName>
    </submittedName>
</protein>
<dbReference type="InterPro" id="IPR022742">
    <property type="entry name" value="Hydrolase_4"/>
</dbReference>
<dbReference type="EMBL" id="JACBNQ010000001">
    <property type="protein sequence ID" value="NYB72887.1"/>
    <property type="molecule type" value="Genomic_DNA"/>
</dbReference>
<dbReference type="GO" id="GO:0016787">
    <property type="term" value="F:hydrolase activity"/>
    <property type="evidence" value="ECO:0007669"/>
    <property type="project" value="UniProtKB-KW"/>
</dbReference>
<keyword evidence="3" id="KW-1185">Reference proteome</keyword>
<evidence type="ECO:0000313" key="3">
    <source>
        <dbReference type="Proteomes" id="UP000611629"/>
    </source>
</evidence>
<dbReference type="Pfam" id="PF12146">
    <property type="entry name" value="Hydrolase_4"/>
    <property type="match status" value="1"/>
</dbReference>
<comment type="caution">
    <text evidence="2">The sequence shown here is derived from an EMBL/GenBank/DDBJ whole genome shotgun (WGS) entry which is preliminary data.</text>
</comment>
<sequence length="313" mass="36387">MVMEEFYYNSQDGRTKIRALKWVPETEIKAVLQISHGMLEHMERYDEFACYMADNGVLVIGNDHLGHGSSVNNEEDRGFFSDMDGYNALIEDMHSLMTKTKEKYQDVPYFLLGHSMGSFLTRYFITVYGEKTDGAIIMGTGQQSNGLIKFGLFLTGAMAKMKGWNYRSRFVNYLVLGSNNNEFKPTRTKCDWLTRDDKIVDEYLADKRINFIFTLNGFNNLFKIMMKMNEKERLSNIPEDISIFFVSGKKDPVGDFGKGVNKSYQIFKALGMKNVSIKLYEEYRHEILNELDREQVYEDILSWIEIVKDNCIR</sequence>
<feature type="domain" description="Serine aminopeptidase S33" evidence="1">
    <location>
        <begin position="27"/>
        <end position="292"/>
    </location>
</feature>
<dbReference type="SUPFAM" id="SSF53474">
    <property type="entry name" value="alpha/beta-Hydrolases"/>
    <property type="match status" value="1"/>
</dbReference>
<accession>A0A974BHE6</accession>
<dbReference type="Gene3D" id="3.40.50.1820">
    <property type="entry name" value="alpha/beta hydrolase"/>
    <property type="match status" value="1"/>
</dbReference>
<organism evidence="2 3">
    <name type="scientific">Sedimentibacter hydroxybenzoicus DSM 7310</name>
    <dbReference type="NCBI Taxonomy" id="1123245"/>
    <lineage>
        <taxon>Bacteria</taxon>
        <taxon>Bacillati</taxon>
        <taxon>Bacillota</taxon>
        <taxon>Tissierellia</taxon>
        <taxon>Sedimentibacter</taxon>
    </lineage>
</organism>
<name>A0A974BHE6_SEDHY</name>
<proteinExistence type="predicted"/>
<evidence type="ECO:0000313" key="2">
    <source>
        <dbReference type="EMBL" id="NYB72887.1"/>
    </source>
</evidence>
<keyword evidence="2" id="KW-0378">Hydrolase</keyword>
<evidence type="ECO:0000259" key="1">
    <source>
        <dbReference type="Pfam" id="PF12146"/>
    </source>
</evidence>
<dbReference type="Proteomes" id="UP000611629">
    <property type="component" value="Unassembled WGS sequence"/>
</dbReference>
<gene>
    <name evidence="2" type="ORF">HZF24_01890</name>
</gene>